<organism evidence="1 2">
    <name type="scientific">Paracoccus solventivorans</name>
    <dbReference type="NCBI Taxonomy" id="53463"/>
    <lineage>
        <taxon>Bacteria</taxon>
        <taxon>Pseudomonadati</taxon>
        <taxon>Pseudomonadota</taxon>
        <taxon>Alphaproteobacteria</taxon>
        <taxon>Rhodobacterales</taxon>
        <taxon>Paracoccaceae</taxon>
        <taxon>Paracoccus</taxon>
    </lineage>
</organism>
<proteinExistence type="predicted"/>
<comment type="caution">
    <text evidence="1">The sequence shown here is derived from an EMBL/GenBank/DDBJ whole genome shotgun (WGS) entry which is preliminary data.</text>
</comment>
<dbReference type="InterPro" id="IPR036188">
    <property type="entry name" value="FAD/NAD-bd_sf"/>
</dbReference>
<dbReference type="PRINTS" id="PR00420">
    <property type="entry name" value="RNGMNOXGNASE"/>
</dbReference>
<dbReference type="Pfam" id="PF12831">
    <property type="entry name" value="FAD_oxidored"/>
    <property type="match status" value="1"/>
</dbReference>
<dbReference type="Proteomes" id="UP000580830">
    <property type="component" value="Unassembled WGS sequence"/>
</dbReference>
<reference evidence="1 2" key="1">
    <citation type="journal article" date="2020" name="Biotechnol. Biofuels">
        <title>New insights from the biogas microbiome by comprehensive genome-resolved metagenomics of nearly 1600 species originating from multiple anaerobic digesters.</title>
        <authorList>
            <person name="Campanaro S."/>
            <person name="Treu L."/>
            <person name="Rodriguez-R L.M."/>
            <person name="Kovalovszki A."/>
            <person name="Ziels R.M."/>
            <person name="Maus I."/>
            <person name="Zhu X."/>
            <person name="Kougias P.G."/>
            <person name="Basile A."/>
            <person name="Luo G."/>
            <person name="Schluter A."/>
            <person name="Konstantinidis K.T."/>
            <person name="Angelidaki I."/>
        </authorList>
    </citation>
    <scope>NUCLEOTIDE SEQUENCE [LARGE SCALE GENOMIC DNA]</scope>
    <source>
        <strain evidence="1">AS04akNAM_125</strain>
    </source>
</reference>
<dbReference type="SUPFAM" id="SSF51905">
    <property type="entry name" value="FAD/NAD(P)-binding domain"/>
    <property type="match status" value="1"/>
</dbReference>
<evidence type="ECO:0000313" key="2">
    <source>
        <dbReference type="Proteomes" id="UP000580830"/>
    </source>
</evidence>
<dbReference type="AlphaFoldDB" id="A0A832QXH6"/>
<dbReference type="RefSeq" id="WP_303730973.1">
    <property type="nucleotide sequence ID" value="NZ_DULP01000203.1"/>
</dbReference>
<sequence length="430" mass="46100">MPKDFDVVIAGGGPAGAIAAWHAARDGRRVALVDPDEPMPRIEGMGPRLHHWLEQVGLFDAQAMQAQQLVRQSRWGGTEYRQNVETVVERTALDRHLRRAAQAAGARLVVSTARPRPGRVELADGHILEGAMVLDARGRKALARQQTGGIARRGPATIAIAAALDLAPGSPDGALVQPLDDGWLWLANLGNGRGWVQLTQDTVDPAGRDPMTRLRDALATDSDALPGILGIAGAPLVRDSSVVLPVPVTDLDIIAIGDAVAGMDPLSGHGMFFAISSALAVTAVRRTLERQDDPASRDLALRFLNERQGLLYQRQARLGRDFIRTETARAQLPFWSRRICFPDDLPLDPEPNRHHIARRIVVKDGRLADSEVLVTPHQPGGVAWVEGHPAAAICRAIEGGASSAQLHRRFGRAGAIVTAWLAAQPAPAAG</sequence>
<protein>
    <submittedName>
        <fullName evidence="1">FAD-dependent oxidoreductase</fullName>
    </submittedName>
</protein>
<dbReference type="PANTHER" id="PTHR42685:SF22">
    <property type="entry name" value="CONDITIONED MEDIUM FACTOR RECEPTOR 1"/>
    <property type="match status" value="1"/>
</dbReference>
<accession>A0A832QXH6</accession>
<dbReference type="Gene3D" id="3.50.50.60">
    <property type="entry name" value="FAD/NAD(P)-binding domain"/>
    <property type="match status" value="1"/>
</dbReference>
<name>A0A832QXH6_9RHOB</name>
<dbReference type="EMBL" id="DULP01000203">
    <property type="protein sequence ID" value="HHW34981.1"/>
    <property type="molecule type" value="Genomic_DNA"/>
</dbReference>
<dbReference type="PANTHER" id="PTHR42685">
    <property type="entry name" value="GERANYLGERANYL DIPHOSPHATE REDUCTASE"/>
    <property type="match status" value="1"/>
</dbReference>
<evidence type="ECO:0000313" key="1">
    <source>
        <dbReference type="EMBL" id="HHW34981.1"/>
    </source>
</evidence>
<gene>
    <name evidence="1" type="ORF">GXX24_12705</name>
</gene>
<dbReference type="InterPro" id="IPR050407">
    <property type="entry name" value="Geranylgeranyl_reductase"/>
</dbReference>